<evidence type="ECO:0000256" key="10">
    <source>
        <dbReference type="ARBA" id="ARBA00022833"/>
    </source>
</evidence>
<keyword evidence="12" id="KW-1133">Transmembrane helix</keyword>
<comment type="subcellular location">
    <subcellularLocation>
        <location evidence="1">Plastid</location>
        <location evidence="1">Chloroplast membrane</location>
        <topology evidence="1">Multi-pass membrane protein</topology>
    </subcellularLocation>
</comment>
<evidence type="ECO:0000256" key="6">
    <source>
        <dbReference type="ARBA" id="ARBA00022692"/>
    </source>
</evidence>
<evidence type="ECO:0000256" key="12">
    <source>
        <dbReference type="ARBA" id="ARBA00022989"/>
    </source>
</evidence>
<keyword evidence="7" id="KW-0479">Metal-binding</keyword>
<evidence type="ECO:0000313" key="19">
    <source>
        <dbReference type="EMBL" id="KAG2493688.1"/>
    </source>
</evidence>
<evidence type="ECO:0000256" key="3">
    <source>
        <dbReference type="ARBA" id="ARBA00022528"/>
    </source>
</evidence>
<evidence type="ECO:0000256" key="11">
    <source>
        <dbReference type="ARBA" id="ARBA00022946"/>
    </source>
</evidence>
<evidence type="ECO:0000313" key="20">
    <source>
        <dbReference type="Proteomes" id="UP000612055"/>
    </source>
</evidence>
<dbReference type="EMBL" id="JAEHOE010000036">
    <property type="protein sequence ID" value="KAG2493688.1"/>
    <property type="molecule type" value="Genomic_DNA"/>
</dbReference>
<keyword evidence="8 17" id="KW-0863">Zinc-finger</keyword>
<reference evidence="19" key="1">
    <citation type="journal article" date="2020" name="bioRxiv">
        <title>Comparative genomics of Chlamydomonas.</title>
        <authorList>
            <person name="Craig R.J."/>
            <person name="Hasan A.R."/>
            <person name="Ness R.W."/>
            <person name="Keightley P.D."/>
        </authorList>
    </citation>
    <scope>NUCLEOTIDE SEQUENCE</scope>
    <source>
        <strain evidence="19">CCAP 11/70</strain>
    </source>
</reference>
<evidence type="ECO:0000256" key="14">
    <source>
        <dbReference type="ARBA" id="ARBA00024015"/>
    </source>
</evidence>
<dbReference type="AlphaFoldDB" id="A0A835Y2X0"/>
<keyword evidence="10" id="KW-0862">Zinc</keyword>
<dbReference type="OrthoDB" id="534422at2759"/>
<evidence type="ECO:0000259" key="18">
    <source>
        <dbReference type="PROSITE" id="PS50865"/>
    </source>
</evidence>
<comment type="pathway">
    <text evidence="14">Cofactor biosynthesis; tocopherol biosynthesis.</text>
</comment>
<evidence type="ECO:0000256" key="9">
    <source>
        <dbReference type="ARBA" id="ARBA00022777"/>
    </source>
</evidence>
<dbReference type="PANTHER" id="PTHR32523">
    <property type="entry name" value="PHYTOL KINASE 1, CHLOROPLASTIC"/>
    <property type="match status" value="1"/>
</dbReference>
<keyword evidence="20" id="KW-1185">Reference proteome</keyword>
<comment type="similarity">
    <text evidence="2">Belongs to the polyprenol kinase family.</text>
</comment>
<organism evidence="19 20">
    <name type="scientific">Edaphochlamys debaryana</name>
    <dbReference type="NCBI Taxonomy" id="47281"/>
    <lineage>
        <taxon>Eukaryota</taxon>
        <taxon>Viridiplantae</taxon>
        <taxon>Chlorophyta</taxon>
        <taxon>core chlorophytes</taxon>
        <taxon>Chlorophyceae</taxon>
        <taxon>CS clade</taxon>
        <taxon>Chlamydomonadales</taxon>
        <taxon>Chlamydomonadales incertae sedis</taxon>
        <taxon>Edaphochlamys</taxon>
    </lineage>
</organism>
<keyword evidence="9" id="KW-0418">Kinase</keyword>
<evidence type="ECO:0000256" key="5">
    <source>
        <dbReference type="ARBA" id="ARBA00022679"/>
    </source>
</evidence>
<dbReference type="GO" id="GO:0016020">
    <property type="term" value="C:membrane"/>
    <property type="evidence" value="ECO:0007669"/>
    <property type="project" value="UniProtKB-SubCell"/>
</dbReference>
<dbReference type="PROSITE" id="PS50865">
    <property type="entry name" value="ZF_MYND_2"/>
    <property type="match status" value="1"/>
</dbReference>
<evidence type="ECO:0000256" key="16">
    <source>
        <dbReference type="ARBA" id="ARBA00048889"/>
    </source>
</evidence>
<dbReference type="PANTHER" id="PTHR32523:SF8">
    <property type="entry name" value="DOLICHOL KINASE"/>
    <property type="match status" value="1"/>
</dbReference>
<evidence type="ECO:0000256" key="4">
    <source>
        <dbReference type="ARBA" id="ARBA00022640"/>
    </source>
</evidence>
<dbReference type="InterPro" id="IPR002893">
    <property type="entry name" value="Znf_MYND"/>
</dbReference>
<dbReference type="SUPFAM" id="SSF144232">
    <property type="entry name" value="HIT/MYND zinc finger-like"/>
    <property type="match status" value="1"/>
</dbReference>
<protein>
    <recommendedName>
        <fullName evidence="15">phytol kinase</fullName>
        <ecNumber evidence="15">2.7.1.182</ecNumber>
    </recommendedName>
</protein>
<comment type="caution">
    <text evidence="19">The sequence shown here is derived from an EMBL/GenBank/DDBJ whole genome shotgun (WGS) entry which is preliminary data.</text>
</comment>
<dbReference type="Gene3D" id="6.10.140.2220">
    <property type="match status" value="1"/>
</dbReference>
<sequence>MAALSAAVKVVVDRSSTPDAQRMAEVQISTYLVPSQAMLKRCLNPLHTFWRAILPRADGHSAALFLQACPMPWQLEWLSAAADTLRACTQYACFTAQQDSRERERQGQTGAMAAANFSTESATQLAAHAGMGMSVLLTLLAPPTGSGVSGGPAQEQPAAFRQLLSALAGSGLLPAVAAAALRTPGPDPDRARNGDQDSQISALYVANCAGYLQAALHIARQLMTTPGAGAAPLAGVFAQPDVAAFQEALVERLCVHGGVELEPGEGGGQGQGRWWLPQLEAKVGHVIGSPNNPREWNITGTAEVYAEVHRTTMILLFFQLYPSACYMLTADDSFAEFSAPPARLLRLESKAWEAVCRLYRGQGLAGSYGPKPAWDCMPCPDPFMNYTPRAESAAWALALCVEAVEAELDGRHWGNFNPFRIVSKDVSQAQRLHGVAGALHALLRMVNYGLPSPEKLGAASREELQAQLCRAGLATSLNHALRQAFTAADRAATSGSPELQRLATDLSAVPICVAQVHTLRALPLPNRIDDGGALVTFAKRAAMMTQRLQELEAAGSAEARRQERDLLAALLHNLLPAASCFVSTALAAGEAASEQGSGGALQADPEVAALLGRSVCLLVTQVLARSVLRRVGAATSKRLLEEACAALDYLRWACTATVLALSTPRLLACQPPRLLAATCKLLCADLTPSEVTGSTPEAAGKAAELPSLAAVQVLYCLLDLSAHPQLGDRVRTWLAPPEGSGGGGATADGACADQGAAAERGCLEPLVRSGVLSRLSESEADTGGAALLSLLRAAVAENGEAPGGFQAHARSIREEIQAGTISVVRVGGAEHLVLPGSDLEDMIARELSEQEGTAALPDVTALVAAPLPPPLAVPLAEAALRELRVCAYPGCLSYGGRSEAGLSLKQCARCKCVRYCGAACQAAHWKAGHKEECQAAAAAAAAPGAPPA</sequence>
<feature type="domain" description="MYND-type" evidence="18">
    <location>
        <begin position="891"/>
        <end position="933"/>
    </location>
</feature>
<accession>A0A835Y2X0</accession>
<dbReference type="EC" id="2.7.1.182" evidence="15"/>
<keyword evidence="5" id="KW-0808">Transferase</keyword>
<dbReference type="GO" id="GO:0008270">
    <property type="term" value="F:zinc ion binding"/>
    <property type="evidence" value="ECO:0007669"/>
    <property type="project" value="UniProtKB-KW"/>
</dbReference>
<comment type="catalytic activity">
    <reaction evidence="16">
        <text>phytol + CTP = phytyl phosphate + CDP + H(+)</text>
        <dbReference type="Rhea" id="RHEA:38055"/>
        <dbReference type="ChEBI" id="CHEBI:15378"/>
        <dbReference type="ChEBI" id="CHEBI:17327"/>
        <dbReference type="ChEBI" id="CHEBI:37563"/>
        <dbReference type="ChEBI" id="CHEBI:58069"/>
        <dbReference type="ChEBI" id="CHEBI:75483"/>
        <dbReference type="EC" id="2.7.1.182"/>
    </reaction>
</comment>
<evidence type="ECO:0000256" key="1">
    <source>
        <dbReference type="ARBA" id="ARBA00004508"/>
    </source>
</evidence>
<dbReference type="GO" id="GO:0010276">
    <property type="term" value="F:phytol kinase activity"/>
    <property type="evidence" value="ECO:0007669"/>
    <property type="project" value="UniProtKB-EC"/>
</dbReference>
<keyword evidence="13" id="KW-0472">Membrane</keyword>
<dbReference type="Pfam" id="PF01753">
    <property type="entry name" value="zf-MYND"/>
    <property type="match status" value="1"/>
</dbReference>
<keyword evidence="3" id="KW-0150">Chloroplast</keyword>
<keyword evidence="11" id="KW-0809">Transit peptide</keyword>
<dbReference type="Proteomes" id="UP000612055">
    <property type="component" value="Unassembled WGS sequence"/>
</dbReference>
<evidence type="ECO:0000256" key="13">
    <source>
        <dbReference type="ARBA" id="ARBA00023136"/>
    </source>
</evidence>
<keyword evidence="4" id="KW-0934">Plastid</keyword>
<evidence type="ECO:0000256" key="7">
    <source>
        <dbReference type="ARBA" id="ARBA00022723"/>
    </source>
</evidence>
<dbReference type="GO" id="GO:0009507">
    <property type="term" value="C:chloroplast"/>
    <property type="evidence" value="ECO:0007669"/>
    <property type="project" value="UniProtKB-SubCell"/>
</dbReference>
<gene>
    <name evidence="19" type="ORF">HYH03_008202</name>
</gene>
<evidence type="ECO:0000256" key="8">
    <source>
        <dbReference type="ARBA" id="ARBA00022771"/>
    </source>
</evidence>
<proteinExistence type="inferred from homology"/>
<dbReference type="InterPro" id="IPR039606">
    <property type="entry name" value="Phytol/farnesol_kinase"/>
</dbReference>
<evidence type="ECO:0000256" key="17">
    <source>
        <dbReference type="PROSITE-ProRule" id="PRU00134"/>
    </source>
</evidence>
<evidence type="ECO:0000256" key="15">
    <source>
        <dbReference type="ARBA" id="ARBA00039024"/>
    </source>
</evidence>
<keyword evidence="6" id="KW-0812">Transmembrane</keyword>
<name>A0A835Y2X0_9CHLO</name>
<evidence type="ECO:0000256" key="2">
    <source>
        <dbReference type="ARBA" id="ARBA00010794"/>
    </source>
</evidence>